<keyword evidence="1" id="KW-0812">Transmembrane</keyword>
<keyword evidence="1" id="KW-1133">Transmembrane helix</keyword>
<name>A0A0F9UPW6_9ZZZZ</name>
<evidence type="ECO:0008006" key="3">
    <source>
        <dbReference type="Google" id="ProtNLM"/>
    </source>
</evidence>
<gene>
    <name evidence="2" type="ORF">LCGC14_0236690</name>
</gene>
<reference evidence="2" key="1">
    <citation type="journal article" date="2015" name="Nature">
        <title>Complex archaea that bridge the gap between prokaryotes and eukaryotes.</title>
        <authorList>
            <person name="Spang A."/>
            <person name="Saw J.H."/>
            <person name="Jorgensen S.L."/>
            <person name="Zaremba-Niedzwiedzka K."/>
            <person name="Martijn J."/>
            <person name="Lind A.E."/>
            <person name="van Eijk R."/>
            <person name="Schleper C."/>
            <person name="Guy L."/>
            <person name="Ettema T.J."/>
        </authorList>
    </citation>
    <scope>NUCLEOTIDE SEQUENCE</scope>
</reference>
<comment type="caution">
    <text evidence="2">The sequence shown here is derived from an EMBL/GenBank/DDBJ whole genome shotgun (WGS) entry which is preliminary data.</text>
</comment>
<evidence type="ECO:0000313" key="2">
    <source>
        <dbReference type="EMBL" id="KKN89537.1"/>
    </source>
</evidence>
<evidence type="ECO:0000256" key="1">
    <source>
        <dbReference type="SAM" id="Phobius"/>
    </source>
</evidence>
<protein>
    <recommendedName>
        <fullName evidence="3">Transmembrane protein</fullName>
    </recommendedName>
</protein>
<accession>A0A0F9UPW6</accession>
<feature type="transmembrane region" description="Helical" evidence="1">
    <location>
        <begin position="15"/>
        <end position="34"/>
    </location>
</feature>
<sequence>MGYTMYFSLGQSMQYLAEIDHVLIYTAIILSAILHFARHLGWVKVISSFLLSIVLVLVDAPYMLAETILPPDKNPQIITVFLCSTFISLAILTFCSRRFRTFDRIFISGIALSILITGLIFHYALVQTVLPKWSKDAAWGRSYLVSLEPEELYSQCESTGLGCWLLDRDSIDELPIAIRMQVQGVHEFYINSALTSSFGFGFGAFNDLSKDGVAVVLYYADPGEPPRVISDGKTGIRIHSTIRDLFYLLSSIAHAVWLFGGLLLLSFHKRKLKRRLV</sequence>
<feature type="transmembrane region" description="Helical" evidence="1">
    <location>
        <begin position="41"/>
        <end position="64"/>
    </location>
</feature>
<dbReference type="EMBL" id="LAZR01000117">
    <property type="protein sequence ID" value="KKN89537.1"/>
    <property type="molecule type" value="Genomic_DNA"/>
</dbReference>
<feature type="transmembrane region" description="Helical" evidence="1">
    <location>
        <begin position="76"/>
        <end position="94"/>
    </location>
</feature>
<feature type="transmembrane region" description="Helical" evidence="1">
    <location>
        <begin position="245"/>
        <end position="267"/>
    </location>
</feature>
<organism evidence="2">
    <name type="scientific">marine sediment metagenome</name>
    <dbReference type="NCBI Taxonomy" id="412755"/>
    <lineage>
        <taxon>unclassified sequences</taxon>
        <taxon>metagenomes</taxon>
        <taxon>ecological metagenomes</taxon>
    </lineage>
</organism>
<proteinExistence type="predicted"/>
<keyword evidence="1" id="KW-0472">Membrane</keyword>
<dbReference type="AlphaFoldDB" id="A0A0F9UPW6"/>
<feature type="transmembrane region" description="Helical" evidence="1">
    <location>
        <begin position="106"/>
        <end position="125"/>
    </location>
</feature>